<reference evidence="2" key="1">
    <citation type="submission" date="2016-01" db="EMBL/GenBank/DDBJ databases">
        <authorList>
            <person name="Peeters C."/>
        </authorList>
    </citation>
    <scope>NUCLEOTIDE SEQUENCE</scope>
    <source>
        <strain evidence="2">LMG 29321</strain>
    </source>
</reference>
<keyword evidence="1" id="KW-0812">Transmembrane</keyword>
<dbReference type="RefSeq" id="WP_082883395.1">
    <property type="nucleotide sequence ID" value="NZ_FCOX02000026.1"/>
</dbReference>
<evidence type="ECO:0000313" key="3">
    <source>
        <dbReference type="Proteomes" id="UP000071859"/>
    </source>
</evidence>
<keyword evidence="3" id="KW-1185">Reference proteome</keyword>
<dbReference type="Pfam" id="PF14023">
    <property type="entry name" value="Bestrophin-like"/>
    <property type="match status" value="1"/>
</dbReference>
<proteinExistence type="predicted"/>
<feature type="transmembrane region" description="Helical" evidence="1">
    <location>
        <begin position="218"/>
        <end position="236"/>
    </location>
</feature>
<sequence length="264" mass="29408">MNSPLPFSSLPTWFVFIATLMLSLLSVELGYRRARKRQLRTEQEEEREKEAPVGAMVGTTLGLLAFLLAFTFGMAADAFHARKMALLEETNAVRITYRLAGVIPEPHRTDVRQILREYVEDRLHWVGLDKAQESIAATVLLDRLWAHAVAVGAQSPGGVDEFLGSVARVTEVRAERETVRERSRIPNDFWLVLYLLAILSLWSMGYHGGVAGTVRSPVMIAVAISFSLVMVLIADVDSPGHGIVNVSQQPMVDLRNWLVAESKR</sequence>
<evidence type="ECO:0008006" key="4">
    <source>
        <dbReference type="Google" id="ProtNLM"/>
    </source>
</evidence>
<feature type="transmembrane region" description="Helical" evidence="1">
    <location>
        <begin position="52"/>
        <end position="76"/>
    </location>
</feature>
<evidence type="ECO:0000313" key="2">
    <source>
        <dbReference type="EMBL" id="SAK87813.1"/>
    </source>
</evidence>
<organism evidence="2 3">
    <name type="scientific">Caballeronia calidae</name>
    <dbReference type="NCBI Taxonomy" id="1777139"/>
    <lineage>
        <taxon>Bacteria</taxon>
        <taxon>Pseudomonadati</taxon>
        <taxon>Pseudomonadota</taxon>
        <taxon>Betaproteobacteria</taxon>
        <taxon>Burkholderiales</taxon>
        <taxon>Burkholderiaceae</taxon>
        <taxon>Caballeronia</taxon>
    </lineage>
</organism>
<keyword evidence="1" id="KW-1133">Transmembrane helix</keyword>
<gene>
    <name evidence="2" type="ORF">AWB78_04560</name>
</gene>
<feature type="transmembrane region" description="Helical" evidence="1">
    <location>
        <begin position="12"/>
        <end position="31"/>
    </location>
</feature>
<accession>A0A158CZP7</accession>
<name>A0A158CZP7_9BURK</name>
<dbReference type="EMBL" id="FCOX02000026">
    <property type="protein sequence ID" value="SAK87813.1"/>
    <property type="molecule type" value="Genomic_DNA"/>
</dbReference>
<comment type="caution">
    <text evidence="2">The sequence shown here is derived from an EMBL/GenBank/DDBJ whole genome shotgun (WGS) entry which is preliminary data.</text>
</comment>
<keyword evidence="1" id="KW-0472">Membrane</keyword>
<dbReference type="OrthoDB" id="116415at2"/>
<dbReference type="AlphaFoldDB" id="A0A158CZP7"/>
<protein>
    <recommendedName>
        <fullName evidence="4">DUF4239 domain-containing protein</fullName>
    </recommendedName>
</protein>
<evidence type="ECO:0000256" key="1">
    <source>
        <dbReference type="SAM" id="Phobius"/>
    </source>
</evidence>
<feature type="transmembrane region" description="Helical" evidence="1">
    <location>
        <begin position="189"/>
        <end position="206"/>
    </location>
</feature>
<dbReference type="InterPro" id="IPR025333">
    <property type="entry name" value="DUF4239"/>
</dbReference>
<dbReference type="Proteomes" id="UP000071859">
    <property type="component" value="Unassembled WGS sequence"/>
</dbReference>